<feature type="compositionally biased region" description="Basic and acidic residues" evidence="7">
    <location>
        <begin position="371"/>
        <end position="382"/>
    </location>
</feature>
<dbReference type="InterPro" id="IPR020094">
    <property type="entry name" value="TruA/RsuA/RluB/E/F_N"/>
</dbReference>
<dbReference type="CDD" id="cd00165">
    <property type="entry name" value="S4"/>
    <property type="match status" value="1"/>
</dbReference>
<feature type="compositionally biased region" description="Basic and acidic residues" evidence="7">
    <location>
        <begin position="414"/>
        <end position="440"/>
    </location>
</feature>
<keyword evidence="4 6" id="KW-0413">Isomerase</keyword>
<evidence type="ECO:0000256" key="3">
    <source>
        <dbReference type="ARBA" id="ARBA00022884"/>
    </source>
</evidence>
<name>A0A947DC45_9HYPH</name>
<dbReference type="InterPro" id="IPR036986">
    <property type="entry name" value="S4_RNA-bd_sf"/>
</dbReference>
<dbReference type="PROSITE" id="PS01149">
    <property type="entry name" value="PSI_RSU"/>
    <property type="match status" value="1"/>
</dbReference>
<feature type="region of interest" description="Disordered" evidence="7">
    <location>
        <begin position="1"/>
        <end position="52"/>
    </location>
</feature>
<organism evidence="9 10">
    <name type="scientific">Prosthecodimorpha staleyi</name>
    <dbReference type="NCBI Taxonomy" id="2840188"/>
    <lineage>
        <taxon>Bacteria</taxon>
        <taxon>Pseudomonadati</taxon>
        <taxon>Pseudomonadota</taxon>
        <taxon>Alphaproteobacteria</taxon>
        <taxon>Hyphomicrobiales</taxon>
        <taxon>Ancalomicrobiaceae</taxon>
        <taxon>Prosthecodimorpha</taxon>
    </lineage>
</organism>
<feature type="compositionally biased region" description="Gly residues" evidence="7">
    <location>
        <begin position="587"/>
        <end position="599"/>
    </location>
</feature>
<evidence type="ECO:0000256" key="6">
    <source>
        <dbReference type="RuleBase" id="RU003887"/>
    </source>
</evidence>
<protein>
    <recommendedName>
        <fullName evidence="6">Pseudouridine synthase</fullName>
        <ecNumber evidence="6">5.4.99.-</ecNumber>
    </recommendedName>
</protein>
<dbReference type="RefSeq" id="WP_261971740.1">
    <property type="nucleotide sequence ID" value="NZ_JAHHZF010000026.1"/>
</dbReference>
<gene>
    <name evidence="9" type="ORF">KL771_27590</name>
</gene>
<dbReference type="SMART" id="SM00363">
    <property type="entry name" value="S4"/>
    <property type="match status" value="1"/>
</dbReference>
<keyword evidence="10" id="KW-1185">Reference proteome</keyword>
<dbReference type="NCBIfam" id="TIGR00093">
    <property type="entry name" value="pseudouridine synthase"/>
    <property type="match status" value="1"/>
</dbReference>
<feature type="domain" description="RNA-binding S4" evidence="8">
    <location>
        <begin position="55"/>
        <end position="114"/>
    </location>
</feature>
<dbReference type="Pfam" id="PF01479">
    <property type="entry name" value="S4"/>
    <property type="match status" value="1"/>
</dbReference>
<dbReference type="InterPro" id="IPR000748">
    <property type="entry name" value="PsdUridine_synth_RsuA/RluB/E/F"/>
</dbReference>
<evidence type="ECO:0000256" key="7">
    <source>
        <dbReference type="SAM" id="MobiDB-lite"/>
    </source>
</evidence>
<evidence type="ECO:0000256" key="5">
    <source>
        <dbReference type="PROSITE-ProRule" id="PRU00182"/>
    </source>
</evidence>
<dbReference type="Pfam" id="PF00849">
    <property type="entry name" value="PseudoU_synth_2"/>
    <property type="match status" value="1"/>
</dbReference>
<proteinExistence type="inferred from homology"/>
<evidence type="ECO:0000313" key="10">
    <source>
        <dbReference type="Proteomes" id="UP000766595"/>
    </source>
</evidence>
<dbReference type="Gene3D" id="3.10.290.10">
    <property type="entry name" value="RNA-binding S4 domain"/>
    <property type="match status" value="1"/>
</dbReference>
<dbReference type="GO" id="GO:0120159">
    <property type="term" value="F:rRNA pseudouridine synthase activity"/>
    <property type="evidence" value="ECO:0007669"/>
    <property type="project" value="UniProtKB-ARBA"/>
</dbReference>
<dbReference type="InterPro" id="IPR042092">
    <property type="entry name" value="PsdUridine_s_RsuA/RluB/E/F_cat"/>
</dbReference>
<evidence type="ECO:0000256" key="4">
    <source>
        <dbReference type="ARBA" id="ARBA00023235"/>
    </source>
</evidence>
<dbReference type="PANTHER" id="PTHR47683">
    <property type="entry name" value="PSEUDOURIDINE SYNTHASE FAMILY PROTEIN-RELATED"/>
    <property type="match status" value="1"/>
</dbReference>
<dbReference type="InterPro" id="IPR002942">
    <property type="entry name" value="S4_RNA-bd"/>
</dbReference>
<dbReference type="GO" id="GO:0003723">
    <property type="term" value="F:RNA binding"/>
    <property type="evidence" value="ECO:0007669"/>
    <property type="project" value="UniProtKB-KW"/>
</dbReference>
<feature type="compositionally biased region" description="Basic and acidic residues" evidence="7">
    <location>
        <begin position="1"/>
        <end position="11"/>
    </location>
</feature>
<feature type="compositionally biased region" description="Gly residues" evidence="7">
    <location>
        <begin position="632"/>
        <end position="727"/>
    </location>
</feature>
<evidence type="ECO:0000256" key="2">
    <source>
        <dbReference type="ARBA" id="ARBA00008348"/>
    </source>
</evidence>
<dbReference type="InterPro" id="IPR050343">
    <property type="entry name" value="RsuA_PseudoU_synthase"/>
</dbReference>
<dbReference type="GO" id="GO:0000455">
    <property type="term" value="P:enzyme-directed rRNA pseudouridine synthesis"/>
    <property type="evidence" value="ECO:0007669"/>
    <property type="project" value="UniProtKB-ARBA"/>
</dbReference>
<comment type="caution">
    <text evidence="9">The sequence shown here is derived from an EMBL/GenBank/DDBJ whole genome shotgun (WGS) entry which is preliminary data.</text>
</comment>
<dbReference type="InterPro" id="IPR006145">
    <property type="entry name" value="PsdUridine_synth_RsuA/RluA"/>
</dbReference>
<dbReference type="Proteomes" id="UP000766595">
    <property type="component" value="Unassembled WGS sequence"/>
</dbReference>
<feature type="compositionally biased region" description="Basic and acidic residues" evidence="7">
    <location>
        <begin position="558"/>
        <end position="586"/>
    </location>
</feature>
<feature type="compositionally biased region" description="Basic and acidic residues" evidence="7">
    <location>
        <begin position="514"/>
        <end position="527"/>
    </location>
</feature>
<feature type="compositionally biased region" description="Basic residues" evidence="7">
    <location>
        <begin position="12"/>
        <end position="21"/>
    </location>
</feature>
<keyword evidence="3 5" id="KW-0694">RNA-binding</keyword>
<dbReference type="AlphaFoldDB" id="A0A947DC45"/>
<dbReference type="EC" id="5.4.99.-" evidence="6"/>
<dbReference type="InterPro" id="IPR020103">
    <property type="entry name" value="PsdUridine_synth_cat_dom_sf"/>
</dbReference>
<dbReference type="EMBL" id="JAHHZF010000026">
    <property type="protein sequence ID" value="MBT9293247.1"/>
    <property type="molecule type" value="Genomic_DNA"/>
</dbReference>
<reference evidence="9 10" key="1">
    <citation type="submission" date="2021-06" db="EMBL/GenBank/DDBJ databases">
        <authorList>
            <person name="Grouzdev D.S."/>
            <person name="Koziaeva V."/>
        </authorList>
    </citation>
    <scope>NUCLEOTIDE SEQUENCE [LARGE SCALE GENOMIC DNA]</scope>
    <source>
        <strain evidence="9 10">22</strain>
    </source>
</reference>
<evidence type="ECO:0000256" key="1">
    <source>
        <dbReference type="ARBA" id="ARBA00000073"/>
    </source>
</evidence>
<feature type="compositionally biased region" description="Basic and acidic residues" evidence="7">
    <location>
        <begin position="600"/>
        <end position="631"/>
    </location>
</feature>
<sequence length="733" mass="76099">MNETNTSDKPRKSPARPKAPKTAKAAGDKSGKPARAARPAKPDAMVEGDGAPDRERIAKRIARSGLCSRRDAEVWIGEGRVELNGKVLDTPAVTVGPDDRILVDGAPLPAKERTRLWLYHKPAGLVTTAKDPEGRPTVFERLPAEMPRVVSVGRLDINTEGLLLLTNDGGLARVLELPATGWLRRYRVRAFGTVTQADLDALKEGITLDGISYGPIEAAIDRAQGSNTWLTIGFREGKNREVKRVLGHLGLDVNRLIRVSFGPFQLVDLPEGEIREIRGKTLKDQLGKRLVEESGADFEAPLIHHIHGEAPEAPKRARVAGSDKPARAGRTEMAFAGTGERKTLRKPAAAAKPDRPPDAAEAAAMRHGRKTARDVEIVRRPTEGPSSPDGFGPKKRRAPKPRDLNGPGSAPRTRPGDDRPPRRVDGPYGEDRPPRREDGPPRGAARPPRREEGPPRGGPGRGRPQPSELGGDRPKRGFGDGSPRRRPRILEEVPPGTEAPAPRRGGFGPGIGGDKPERSGFRSEGFRSKAGNRAAGFRNHDGGGSVSARPRGGAEGGENGRPDRAGSDRFGSDRSGQDRRPPRERGPGPGAGKGFGKSFGGRDRGEGGGPRPERPDGDRPFRGRGGDRDGPRGGFGGGPRGDNAGGSSGPGGGAGPRGGRAFGGGSGGGGPRGGGSGGGGPGGGPRGGGGGGFGGGPRGGGGGGGRPPRSGGAGGKPFGGKPGGRGPRGPDRG</sequence>
<dbReference type="SUPFAM" id="SSF55174">
    <property type="entry name" value="Alpha-L RNA-binding motif"/>
    <property type="match status" value="1"/>
</dbReference>
<comment type="similarity">
    <text evidence="2 6">Belongs to the pseudouridine synthase RsuA family.</text>
</comment>
<evidence type="ECO:0000259" key="8">
    <source>
        <dbReference type="SMART" id="SM00363"/>
    </source>
</evidence>
<dbReference type="InterPro" id="IPR018496">
    <property type="entry name" value="PsdUridine_synth_RsuA/RluB_CS"/>
</dbReference>
<dbReference type="Gene3D" id="3.30.70.1560">
    <property type="entry name" value="Alpha-L RNA-binding motif"/>
    <property type="match status" value="1"/>
</dbReference>
<feature type="region of interest" description="Disordered" evidence="7">
    <location>
        <begin position="307"/>
        <end position="733"/>
    </location>
</feature>
<evidence type="ECO:0000313" key="9">
    <source>
        <dbReference type="EMBL" id="MBT9293247.1"/>
    </source>
</evidence>
<dbReference type="PANTHER" id="PTHR47683:SF3">
    <property type="entry name" value="RIBOSOMAL LARGE SUBUNIT PSEUDOURIDINE SYNTHASE B"/>
    <property type="match status" value="1"/>
</dbReference>
<dbReference type="PROSITE" id="PS50889">
    <property type="entry name" value="S4"/>
    <property type="match status" value="1"/>
</dbReference>
<comment type="catalytic activity">
    <reaction evidence="1">
        <text>a uridine in RNA = a pseudouridine in RNA</text>
        <dbReference type="Rhea" id="RHEA:48348"/>
        <dbReference type="Rhea" id="RHEA-COMP:12068"/>
        <dbReference type="Rhea" id="RHEA-COMP:12069"/>
        <dbReference type="ChEBI" id="CHEBI:65314"/>
        <dbReference type="ChEBI" id="CHEBI:65315"/>
    </reaction>
</comment>
<accession>A0A947DC45</accession>
<dbReference type="SUPFAM" id="SSF55120">
    <property type="entry name" value="Pseudouridine synthase"/>
    <property type="match status" value="1"/>
</dbReference>
<dbReference type="Gene3D" id="3.30.70.580">
    <property type="entry name" value="Pseudouridine synthase I, catalytic domain, N-terminal subdomain"/>
    <property type="match status" value="1"/>
</dbReference>